<protein>
    <submittedName>
        <fullName evidence="1">Uncharacterized protein</fullName>
    </submittedName>
</protein>
<dbReference type="OrthoDB" id="179563at2"/>
<dbReference type="Gene3D" id="2.60.120.200">
    <property type="match status" value="1"/>
</dbReference>
<dbReference type="GO" id="GO:0016788">
    <property type="term" value="F:hydrolase activity, acting on ester bonds"/>
    <property type="evidence" value="ECO:0007669"/>
    <property type="project" value="UniProtKB-ARBA"/>
</dbReference>
<dbReference type="SUPFAM" id="SSF52266">
    <property type="entry name" value="SGNH hydrolase"/>
    <property type="match status" value="1"/>
</dbReference>
<reference evidence="1 2" key="1">
    <citation type="submission" date="2016-10" db="EMBL/GenBank/DDBJ databases">
        <authorList>
            <person name="de Groot N.N."/>
        </authorList>
    </citation>
    <scope>NUCLEOTIDE SEQUENCE [LARGE SCALE GENOMIC DNA]</scope>
    <source>
        <strain evidence="2">E92,LMG 26720,CCM 7988</strain>
    </source>
</reference>
<dbReference type="CDD" id="cd00229">
    <property type="entry name" value="SGNH_hydrolase"/>
    <property type="match status" value="1"/>
</dbReference>
<keyword evidence="2" id="KW-1185">Reference proteome</keyword>
<evidence type="ECO:0000313" key="1">
    <source>
        <dbReference type="EMBL" id="SFP13582.1"/>
    </source>
</evidence>
<name>A0A1I5MVL9_9BACT</name>
<proteinExistence type="predicted"/>
<dbReference type="AlphaFoldDB" id="A0A1I5MVL9"/>
<dbReference type="RefSeq" id="WP_092011456.1">
    <property type="nucleotide sequence ID" value="NZ_FOXH01000001.1"/>
</dbReference>
<dbReference type="EMBL" id="FOXH01000001">
    <property type="protein sequence ID" value="SFP13582.1"/>
    <property type="molecule type" value="Genomic_DNA"/>
</dbReference>
<dbReference type="Proteomes" id="UP000199306">
    <property type="component" value="Unassembled WGS sequence"/>
</dbReference>
<sequence length="989" mass="108711">MANYSYNGNGDLQLFGKGADIWQDQTQYNWYCKKESNVDIDQVCLVESQQNTNSFAKAGCLIHNGMPSVAAHAAIWICIVPNGSIVVLSKASNGQVQQLKSVDGKAVPVWLRVQKTGLSVKLYYSTDSPTTTAIAWVLLHEVQNFFSGFGTDYWHGVFGCSHTTDTTSEIKFKHILDGAGSVIAPTPDSSGQTNNRRLFVLLGSSIMGGRAANSGAPTGDIRAYNRIKILNNNTMVVENLSIGVNSDLADNESIANTHGIELYIAKAIENNVFDQNDAYLLKIAQGGAFVGQFTAGLGYADTMLQRIDAMKAAIAAAGRTFTPYVVVELAVNDSANHEAIGVTPSIYYDRLTNLLGRVRAKLGLSTHIIICRPWADFGYFNATIDTIVSENPYNHSVDISGAARFDGVHPNYAGNQVIGQLVISKIQSIEAVANPVIPTAPDSGGGTSTEAFRIVNTVVTDSPQYNQILVDAVPDFNIPNNTAGEPFFQIIFCTGGRNQFGLDKLYKRGFSTPTVSACVQPSEFDGSYPHANPAYVSTLPFFRRSFWTGTGWMNSAPFNLHIDAGDHTLDYFEDNGNSSYQQAILQGFGAKGYGFGDPATPNYLLNAKTILLDMENWGGFTNGLDDLEFRARHYGWLYYLMQASTSNCWVNTMYPTCPVFTFGRPNLNHYTNAGRNALWYQPVQSTSNLTAKKMPSAFVGQKVADLARVSAFTETYFEYETFLPEGSIIKNKKGNNLPAVTHYGTNPNGGHWATQACGNPEVQFYQLLQDGKSNPVVHEISYMNLGGTGYKNYGENGASNYEDVTIDRYRAGFIEPVPALIAEGQVLLTLFTGAWINLWHDPAPDINPVAKDGATLSNLVKDMSGFNYILKAFYRFFAAKTTIASSLYGISDLLDANTEFLRWNTKVSYDSGSTFVQYKAPEWQINQKTAVRAIVNRPKNLIAIYAVQPYGVEQSSVIVKYDQNGYNWQRQIDVRAGVNELYIFKLNDI</sequence>
<gene>
    <name evidence="1" type="ORF">SAMN04515674_101468</name>
</gene>
<accession>A0A1I5MVL9</accession>
<organism evidence="1 2">
    <name type="scientific">Pseudarcicella hirudinis</name>
    <dbReference type="NCBI Taxonomy" id="1079859"/>
    <lineage>
        <taxon>Bacteria</taxon>
        <taxon>Pseudomonadati</taxon>
        <taxon>Bacteroidota</taxon>
        <taxon>Cytophagia</taxon>
        <taxon>Cytophagales</taxon>
        <taxon>Flectobacillaceae</taxon>
        <taxon>Pseudarcicella</taxon>
    </lineage>
</organism>
<evidence type="ECO:0000313" key="2">
    <source>
        <dbReference type="Proteomes" id="UP000199306"/>
    </source>
</evidence>
<dbReference type="InterPro" id="IPR036514">
    <property type="entry name" value="SGNH_hydro_sf"/>
</dbReference>
<dbReference type="Gene3D" id="3.40.50.1110">
    <property type="entry name" value="SGNH hydrolase"/>
    <property type="match status" value="1"/>
</dbReference>
<dbReference type="STRING" id="1079859.SAMN04515674_101468"/>